<dbReference type="EMBL" id="JARBHB010000007">
    <property type="protein sequence ID" value="KAJ8880097.1"/>
    <property type="molecule type" value="Genomic_DNA"/>
</dbReference>
<proteinExistence type="predicted"/>
<evidence type="ECO:0000256" key="1">
    <source>
        <dbReference type="SAM" id="MobiDB-lite"/>
    </source>
</evidence>
<evidence type="ECO:0000313" key="2">
    <source>
        <dbReference type="EMBL" id="KAJ8880097.1"/>
    </source>
</evidence>
<reference evidence="2 3" key="1">
    <citation type="submission" date="2023-02" db="EMBL/GenBank/DDBJ databases">
        <title>LHISI_Scaffold_Assembly.</title>
        <authorList>
            <person name="Stuart O.P."/>
            <person name="Cleave R."/>
            <person name="Magrath M.J.L."/>
            <person name="Mikheyev A.S."/>
        </authorList>
    </citation>
    <scope>NUCLEOTIDE SEQUENCE [LARGE SCALE GENOMIC DNA]</scope>
    <source>
        <strain evidence="2">Daus_M_001</strain>
        <tissue evidence="2">Leg muscle</tissue>
    </source>
</reference>
<keyword evidence="3" id="KW-1185">Reference proteome</keyword>
<comment type="caution">
    <text evidence="2">The sequence shown here is derived from an EMBL/GenBank/DDBJ whole genome shotgun (WGS) entry which is preliminary data.</text>
</comment>
<organism evidence="2 3">
    <name type="scientific">Dryococelus australis</name>
    <dbReference type="NCBI Taxonomy" id="614101"/>
    <lineage>
        <taxon>Eukaryota</taxon>
        <taxon>Metazoa</taxon>
        <taxon>Ecdysozoa</taxon>
        <taxon>Arthropoda</taxon>
        <taxon>Hexapoda</taxon>
        <taxon>Insecta</taxon>
        <taxon>Pterygota</taxon>
        <taxon>Neoptera</taxon>
        <taxon>Polyneoptera</taxon>
        <taxon>Phasmatodea</taxon>
        <taxon>Verophasmatodea</taxon>
        <taxon>Anareolatae</taxon>
        <taxon>Phasmatidae</taxon>
        <taxon>Eurycanthinae</taxon>
        <taxon>Dryococelus</taxon>
    </lineage>
</organism>
<dbReference type="SUPFAM" id="SSF56672">
    <property type="entry name" value="DNA/RNA polymerases"/>
    <property type="match status" value="1"/>
</dbReference>
<dbReference type="Proteomes" id="UP001159363">
    <property type="component" value="Chromosome 6"/>
</dbReference>
<protein>
    <recommendedName>
        <fullName evidence="4">DNA-directed DNA polymerase</fullName>
    </recommendedName>
</protein>
<dbReference type="InterPro" id="IPR043502">
    <property type="entry name" value="DNA/RNA_pol_sf"/>
</dbReference>
<feature type="compositionally biased region" description="Basic and acidic residues" evidence="1">
    <location>
        <begin position="39"/>
        <end position="50"/>
    </location>
</feature>
<sequence>MVDVLIYVLEDRCRVAASAQTSITLTYAQLQERDFVSLRGRNEMDTEQRQNAKYGETGGPRENPLTSGIVRHDSHVGKSGSDPTWSLTPLAKMGVNALAAVSPQSHTRRWKLSIISRNMSPLKDLTKAKIIKQSKLILTLAPWKKHVIHGETLKHLLMYWAKLDSVHRVLHFEQKPWMDPYIEFNIEKCAQAGNEFEKSFFKLMNRSIYGKTLQNVRRERDIRVISRYDTLYGAVELLGRISFQARQIINENLVLIEMSKSSVAFNKPLYIGLCHLHHKWQHHTANDDYLPTPHVAQQTTNQTTEPQLLSATSRTAVCSIYCISNESTSLYPLDMTFLPVCLTARHLTTQVCDHLSSQRGQTLLLFQDVLRPASPSDGGYQLCLWCIENHSTLQFRQATLALLLQITPASFRRVLLPDLTAVGDCNILCSPPFSLQGAIIYNRHISAGCWRYTVVMATIATLAPLAAATCTTLYRPRSSVFLAVCTTRLSSRLDGIEVRIVPDDTAGWQVFSRVSSFSHHYFLALLYIYIISPSSALKTSMLTASETFPLHSPHMKCSLGGGTTQLPISTSAILT</sequence>
<accession>A0ABQ9H725</accession>
<gene>
    <name evidence="2" type="ORF">PR048_020720</name>
</gene>
<feature type="region of interest" description="Disordered" evidence="1">
    <location>
        <begin position="39"/>
        <end position="67"/>
    </location>
</feature>
<name>A0ABQ9H725_9NEOP</name>
<evidence type="ECO:0000313" key="3">
    <source>
        <dbReference type="Proteomes" id="UP001159363"/>
    </source>
</evidence>
<evidence type="ECO:0008006" key="4">
    <source>
        <dbReference type="Google" id="ProtNLM"/>
    </source>
</evidence>